<accession>A2Z2U9</accession>
<keyword evidence="4" id="KW-1185">Reference proteome</keyword>
<gene>
    <name evidence="3" type="ORF">OsI_31944</name>
</gene>
<dbReference type="HOGENOM" id="CLU_1216478_0_0_1"/>
<evidence type="ECO:0000256" key="2">
    <source>
        <dbReference type="SAM" id="Phobius"/>
    </source>
</evidence>
<dbReference type="Gramene" id="BGIOSGA029483-TA">
    <property type="protein sequence ID" value="BGIOSGA029483-PA"/>
    <property type="gene ID" value="BGIOSGA029483"/>
</dbReference>
<evidence type="ECO:0000313" key="3">
    <source>
        <dbReference type="EMBL" id="EAZ09660.1"/>
    </source>
</evidence>
<protein>
    <submittedName>
        <fullName evidence="3">Uncharacterized protein</fullName>
    </submittedName>
</protein>
<reference evidence="3 4" key="1">
    <citation type="journal article" date="2005" name="PLoS Biol.">
        <title>The genomes of Oryza sativa: a history of duplications.</title>
        <authorList>
            <person name="Yu J."/>
            <person name="Wang J."/>
            <person name="Lin W."/>
            <person name="Li S."/>
            <person name="Li H."/>
            <person name="Zhou J."/>
            <person name="Ni P."/>
            <person name="Dong W."/>
            <person name="Hu S."/>
            <person name="Zeng C."/>
            <person name="Zhang J."/>
            <person name="Zhang Y."/>
            <person name="Li R."/>
            <person name="Xu Z."/>
            <person name="Li S."/>
            <person name="Li X."/>
            <person name="Zheng H."/>
            <person name="Cong L."/>
            <person name="Lin L."/>
            <person name="Yin J."/>
            <person name="Geng J."/>
            <person name="Li G."/>
            <person name="Shi J."/>
            <person name="Liu J."/>
            <person name="Lv H."/>
            <person name="Li J."/>
            <person name="Wang J."/>
            <person name="Deng Y."/>
            <person name="Ran L."/>
            <person name="Shi X."/>
            <person name="Wang X."/>
            <person name="Wu Q."/>
            <person name="Li C."/>
            <person name="Ren X."/>
            <person name="Wang J."/>
            <person name="Wang X."/>
            <person name="Li D."/>
            <person name="Liu D."/>
            <person name="Zhang X."/>
            <person name="Ji Z."/>
            <person name="Zhao W."/>
            <person name="Sun Y."/>
            <person name="Zhang Z."/>
            <person name="Bao J."/>
            <person name="Han Y."/>
            <person name="Dong L."/>
            <person name="Ji J."/>
            <person name="Chen P."/>
            <person name="Wu S."/>
            <person name="Liu J."/>
            <person name="Xiao Y."/>
            <person name="Bu D."/>
            <person name="Tan J."/>
            <person name="Yang L."/>
            <person name="Ye C."/>
            <person name="Zhang J."/>
            <person name="Xu J."/>
            <person name="Zhou Y."/>
            <person name="Yu Y."/>
            <person name="Zhang B."/>
            <person name="Zhuang S."/>
            <person name="Wei H."/>
            <person name="Liu B."/>
            <person name="Lei M."/>
            <person name="Yu H."/>
            <person name="Li Y."/>
            <person name="Xu H."/>
            <person name="Wei S."/>
            <person name="He X."/>
            <person name="Fang L."/>
            <person name="Zhang Z."/>
            <person name="Zhang Y."/>
            <person name="Huang X."/>
            <person name="Su Z."/>
            <person name="Tong W."/>
            <person name="Li J."/>
            <person name="Tong Z."/>
            <person name="Li S."/>
            <person name="Ye J."/>
            <person name="Wang L."/>
            <person name="Fang L."/>
            <person name="Lei T."/>
            <person name="Chen C."/>
            <person name="Chen H."/>
            <person name="Xu Z."/>
            <person name="Li H."/>
            <person name="Huang H."/>
            <person name="Zhang F."/>
            <person name="Xu H."/>
            <person name="Li N."/>
            <person name="Zhao C."/>
            <person name="Li S."/>
            <person name="Dong L."/>
            <person name="Huang Y."/>
            <person name="Li L."/>
            <person name="Xi Y."/>
            <person name="Qi Q."/>
            <person name="Li W."/>
            <person name="Zhang B."/>
            <person name="Hu W."/>
            <person name="Zhang Y."/>
            <person name="Tian X."/>
            <person name="Jiao Y."/>
            <person name="Liang X."/>
            <person name="Jin J."/>
            <person name="Gao L."/>
            <person name="Zheng W."/>
            <person name="Hao B."/>
            <person name="Liu S."/>
            <person name="Wang W."/>
            <person name="Yuan L."/>
            <person name="Cao M."/>
            <person name="McDermott J."/>
            <person name="Samudrala R."/>
            <person name="Wang J."/>
            <person name="Wong G.K."/>
            <person name="Yang H."/>
        </authorList>
    </citation>
    <scope>NUCLEOTIDE SEQUENCE [LARGE SCALE GENOMIC DNA]</scope>
    <source>
        <strain evidence="4">cv. 93-11</strain>
    </source>
</reference>
<dbReference type="Pfam" id="PF12442">
    <property type="entry name" value="DUF3681"/>
    <property type="match status" value="1"/>
</dbReference>
<dbReference type="Proteomes" id="UP000007015">
    <property type="component" value="Chromosome 9"/>
</dbReference>
<dbReference type="InterPro" id="IPR022149">
    <property type="entry name" value="DUF3681"/>
</dbReference>
<dbReference type="AlphaFoldDB" id="A2Z2U9"/>
<keyword evidence="2" id="KW-0472">Membrane</keyword>
<organism evidence="3 4">
    <name type="scientific">Oryza sativa subsp. indica</name>
    <name type="common">Rice</name>
    <dbReference type="NCBI Taxonomy" id="39946"/>
    <lineage>
        <taxon>Eukaryota</taxon>
        <taxon>Viridiplantae</taxon>
        <taxon>Streptophyta</taxon>
        <taxon>Embryophyta</taxon>
        <taxon>Tracheophyta</taxon>
        <taxon>Spermatophyta</taxon>
        <taxon>Magnoliopsida</taxon>
        <taxon>Liliopsida</taxon>
        <taxon>Poales</taxon>
        <taxon>Poaceae</taxon>
        <taxon>BOP clade</taxon>
        <taxon>Oryzoideae</taxon>
        <taxon>Oryzeae</taxon>
        <taxon>Oryzinae</taxon>
        <taxon>Oryza</taxon>
        <taxon>Oryza sativa</taxon>
    </lineage>
</organism>
<sequence length="228" mass="23758">MAEAEGDIQFSLIKDEHGSTFSAATGTGPVVDGSDRENVGDGIAASVGVIFNGDIAVHVDGVLGVDSDDGGGNVGDGIAASADGVVGGDDDDDGDGSNDEAAADGGHHGRRRLHQLALEVILGNNNLERIGLFIGLVGLATMSSGIGGFFARGIPAFFNDYYINEWEARYTFYKCLPSFIVLGLAEMMYAVWVSRNAARSSTRIAKLVLFASIPPLVLSWSFTGSPII</sequence>
<proteinExistence type="predicted"/>
<dbReference type="OMA" id="YINEWEA"/>
<feature type="transmembrane region" description="Helical" evidence="2">
    <location>
        <begin position="171"/>
        <end position="192"/>
    </location>
</feature>
<feature type="region of interest" description="Disordered" evidence="1">
    <location>
        <begin position="81"/>
        <end position="107"/>
    </location>
</feature>
<keyword evidence="2" id="KW-0812">Transmembrane</keyword>
<evidence type="ECO:0000256" key="1">
    <source>
        <dbReference type="SAM" id="MobiDB-lite"/>
    </source>
</evidence>
<feature type="transmembrane region" description="Helical" evidence="2">
    <location>
        <begin position="204"/>
        <end position="222"/>
    </location>
</feature>
<keyword evidence="2" id="KW-1133">Transmembrane helix</keyword>
<feature type="transmembrane region" description="Helical" evidence="2">
    <location>
        <begin position="130"/>
        <end position="151"/>
    </location>
</feature>
<name>A2Z2U9_ORYSI</name>
<evidence type="ECO:0000313" key="4">
    <source>
        <dbReference type="Proteomes" id="UP000007015"/>
    </source>
</evidence>
<dbReference type="EMBL" id="CM000134">
    <property type="protein sequence ID" value="EAZ09660.1"/>
    <property type="molecule type" value="Genomic_DNA"/>
</dbReference>
<feature type="compositionally biased region" description="Acidic residues" evidence="1">
    <location>
        <begin position="88"/>
        <end position="102"/>
    </location>
</feature>